<evidence type="ECO:0008006" key="3">
    <source>
        <dbReference type="Google" id="ProtNLM"/>
    </source>
</evidence>
<sequence>MQCILFDKPFLLLTYDSVNQWLHVQWRGHLTLALVQEGSEKVLELVRAHRYQRLLNDNTQVTILDLTEEEQRGYQILHLLFEAGLHYLAWVYAPVPQGRSYADNSVAGARWPLILTFEEYAPAAEWLRQMP</sequence>
<dbReference type="RefSeq" id="WP_125417493.1">
    <property type="nucleotide sequence ID" value="NZ_RWIT01000001.1"/>
</dbReference>
<keyword evidence="2" id="KW-1185">Reference proteome</keyword>
<comment type="caution">
    <text evidence="1">The sequence shown here is derived from an EMBL/GenBank/DDBJ whole genome shotgun (WGS) entry which is preliminary data.</text>
</comment>
<evidence type="ECO:0000313" key="1">
    <source>
        <dbReference type="EMBL" id="RSK51017.1"/>
    </source>
</evidence>
<dbReference type="EMBL" id="RWIT01000001">
    <property type="protein sequence ID" value="RSK51017.1"/>
    <property type="molecule type" value="Genomic_DNA"/>
</dbReference>
<dbReference type="Proteomes" id="UP000273500">
    <property type="component" value="Unassembled WGS sequence"/>
</dbReference>
<dbReference type="AlphaFoldDB" id="A0A3R9P607"/>
<gene>
    <name evidence="1" type="ORF">EI291_01480</name>
</gene>
<proteinExistence type="predicted"/>
<evidence type="ECO:0000313" key="2">
    <source>
        <dbReference type="Proteomes" id="UP000273500"/>
    </source>
</evidence>
<accession>A0A3R9P607</accession>
<dbReference type="OrthoDB" id="893408at2"/>
<organism evidence="1 2">
    <name type="scientific">Hymenobacter rigui</name>
    <dbReference type="NCBI Taxonomy" id="334424"/>
    <lineage>
        <taxon>Bacteria</taxon>
        <taxon>Pseudomonadati</taxon>
        <taxon>Bacteroidota</taxon>
        <taxon>Cytophagia</taxon>
        <taxon>Cytophagales</taxon>
        <taxon>Hymenobacteraceae</taxon>
        <taxon>Hymenobacter</taxon>
    </lineage>
</organism>
<reference evidence="1 2" key="1">
    <citation type="submission" date="2018-12" db="EMBL/GenBank/DDBJ databases">
        <authorList>
            <person name="Feng G."/>
            <person name="Zhu H."/>
        </authorList>
    </citation>
    <scope>NUCLEOTIDE SEQUENCE [LARGE SCALE GENOMIC DNA]</scope>
    <source>
        <strain evidence="1 2">KCTC 12533</strain>
    </source>
</reference>
<name>A0A3R9P607_9BACT</name>
<protein>
    <recommendedName>
        <fullName evidence="3">STAS/SEC14 domain-containing protein</fullName>
    </recommendedName>
</protein>